<sequence>MKIHTTNYTLTFIGLAADCTADQGEAPPLNEKAKSVARLQYELLHQHPYHYTSDEVLLRVYAMRQHLASSELEAARQAFFSKGQACFRSAPLTKR</sequence>
<comment type="caution">
    <text evidence="1">The sequence shown here is derived from an EMBL/GenBank/DDBJ whole genome shotgun (WGS) entry which is preliminary data.</text>
</comment>
<protein>
    <submittedName>
        <fullName evidence="1">Uncharacterized protein</fullName>
    </submittedName>
</protein>
<dbReference type="Pfam" id="PF19654">
    <property type="entry name" value="DUF6157"/>
    <property type="match status" value="1"/>
</dbReference>
<evidence type="ECO:0000313" key="2">
    <source>
        <dbReference type="Proteomes" id="UP000240572"/>
    </source>
</evidence>
<reference evidence="1 2" key="1">
    <citation type="submission" date="2018-03" db="EMBL/GenBank/DDBJ databases">
        <title>Genomic Encyclopedia of Type Strains, Phase III (KMG-III): the genomes of soil and plant-associated and newly described type strains.</title>
        <authorList>
            <person name="Whitman W."/>
        </authorList>
    </citation>
    <scope>NUCLEOTIDE SEQUENCE [LARGE SCALE GENOMIC DNA]</scope>
    <source>
        <strain evidence="1 2">CGMCC 1.12700</strain>
    </source>
</reference>
<dbReference type="AlphaFoldDB" id="A0A2P8CZH7"/>
<dbReference type="EMBL" id="PYGD01000008">
    <property type="protein sequence ID" value="PSK90373.1"/>
    <property type="molecule type" value="Genomic_DNA"/>
</dbReference>
<organism evidence="1 2">
    <name type="scientific">Taibaiella chishuiensis</name>
    <dbReference type="NCBI Taxonomy" id="1434707"/>
    <lineage>
        <taxon>Bacteria</taxon>
        <taxon>Pseudomonadati</taxon>
        <taxon>Bacteroidota</taxon>
        <taxon>Chitinophagia</taxon>
        <taxon>Chitinophagales</taxon>
        <taxon>Chitinophagaceae</taxon>
        <taxon>Taibaiella</taxon>
    </lineage>
</organism>
<gene>
    <name evidence="1" type="ORF">B0I18_108103</name>
</gene>
<evidence type="ECO:0000313" key="1">
    <source>
        <dbReference type="EMBL" id="PSK90373.1"/>
    </source>
</evidence>
<dbReference type="Proteomes" id="UP000240572">
    <property type="component" value="Unassembled WGS sequence"/>
</dbReference>
<keyword evidence="2" id="KW-1185">Reference proteome</keyword>
<dbReference type="InterPro" id="IPR046155">
    <property type="entry name" value="DUF6157"/>
</dbReference>
<name>A0A2P8CZH7_9BACT</name>
<accession>A0A2P8CZH7</accession>
<proteinExistence type="predicted"/>